<comment type="caution">
    <text evidence="1">The sequence shown here is derived from an EMBL/GenBank/DDBJ whole genome shotgun (WGS) entry which is preliminary data.</text>
</comment>
<proteinExistence type="predicted"/>
<sequence length="98" mass="11494">MFSDNLIARTVIAKRFTKWNVHIEGQWQRLGIRANASLLQSEDIVILTKRFYEAIRRRVGRIARPGNVELTDEFGGNNRHSEFHRFVYYFAAPVQECP</sequence>
<gene>
    <name evidence="1" type="ORF">SDC9_93047</name>
</gene>
<accession>A0A644ZZE5</accession>
<name>A0A644ZZE5_9ZZZZ</name>
<organism evidence="1">
    <name type="scientific">bioreactor metagenome</name>
    <dbReference type="NCBI Taxonomy" id="1076179"/>
    <lineage>
        <taxon>unclassified sequences</taxon>
        <taxon>metagenomes</taxon>
        <taxon>ecological metagenomes</taxon>
    </lineage>
</organism>
<protein>
    <submittedName>
        <fullName evidence="1">Uncharacterized protein</fullName>
    </submittedName>
</protein>
<dbReference type="EMBL" id="VSSQ01011239">
    <property type="protein sequence ID" value="MPM46349.1"/>
    <property type="molecule type" value="Genomic_DNA"/>
</dbReference>
<dbReference type="AlphaFoldDB" id="A0A644ZZE5"/>
<evidence type="ECO:0000313" key="1">
    <source>
        <dbReference type="EMBL" id="MPM46349.1"/>
    </source>
</evidence>
<reference evidence="1" key="1">
    <citation type="submission" date="2019-08" db="EMBL/GenBank/DDBJ databases">
        <authorList>
            <person name="Kucharzyk K."/>
            <person name="Murdoch R.W."/>
            <person name="Higgins S."/>
            <person name="Loffler F."/>
        </authorList>
    </citation>
    <scope>NUCLEOTIDE SEQUENCE</scope>
</reference>